<organism evidence="2 3">
    <name type="scientific">Prosthecochloris marina</name>
    <dbReference type="NCBI Taxonomy" id="2017681"/>
    <lineage>
        <taxon>Bacteria</taxon>
        <taxon>Pseudomonadati</taxon>
        <taxon>Chlorobiota</taxon>
        <taxon>Chlorobiia</taxon>
        <taxon>Chlorobiales</taxon>
        <taxon>Chlorobiaceae</taxon>
        <taxon>Prosthecochloris</taxon>
    </lineage>
</organism>
<dbReference type="SUPFAM" id="SSF89155">
    <property type="entry name" value="TorD-like"/>
    <property type="match status" value="1"/>
</dbReference>
<keyword evidence="1" id="KW-0143">Chaperone</keyword>
<name>A0A317T6W5_9CHLB</name>
<accession>A0A317T6W5</accession>
<dbReference type="EMBL" id="PDNZ01000009">
    <property type="protein sequence ID" value="PWW81221.1"/>
    <property type="molecule type" value="Genomic_DNA"/>
</dbReference>
<dbReference type="PANTHER" id="PTHR34227">
    <property type="entry name" value="CHAPERONE PROTEIN YCDY"/>
    <property type="match status" value="1"/>
</dbReference>
<comment type="caution">
    <text evidence="2">The sequence shown here is derived from an EMBL/GenBank/DDBJ whole genome shotgun (WGS) entry which is preliminary data.</text>
</comment>
<evidence type="ECO:0000313" key="2">
    <source>
        <dbReference type="EMBL" id="PWW81221.1"/>
    </source>
</evidence>
<evidence type="ECO:0000256" key="1">
    <source>
        <dbReference type="ARBA" id="ARBA00023186"/>
    </source>
</evidence>
<keyword evidence="3" id="KW-1185">Reference proteome</keyword>
<gene>
    <name evidence="2" type="ORF">CR164_11495</name>
</gene>
<dbReference type="InterPro" id="IPR050289">
    <property type="entry name" value="TorD/DmsD_chaperones"/>
</dbReference>
<reference evidence="3" key="1">
    <citation type="submission" date="2017-10" db="EMBL/GenBank/DDBJ databases">
        <authorList>
            <person name="Gaisin V.A."/>
            <person name="Rysina M.S."/>
            <person name="Grouzdev D.S."/>
        </authorList>
    </citation>
    <scope>NUCLEOTIDE SEQUENCE [LARGE SCALE GENOMIC DNA]</scope>
    <source>
        <strain evidence="3">V1</strain>
    </source>
</reference>
<dbReference type="AlphaFoldDB" id="A0A317T6W5"/>
<protein>
    <submittedName>
        <fullName evidence="2">Cytoplasmic chaperone TorD family protein</fullName>
    </submittedName>
</protein>
<dbReference type="Proteomes" id="UP000246278">
    <property type="component" value="Unassembled WGS sequence"/>
</dbReference>
<dbReference type="Gene3D" id="1.10.3480.10">
    <property type="entry name" value="TorD-like"/>
    <property type="match status" value="1"/>
</dbReference>
<sequence>MPNLQTQLQEITAEKEKTGFKSLLRLFEQENSEQLQGEYTRLFISGYPNTPCPPYESVFREGTMLGSNSRKVDRLYQEWGMTADLDLVDHISTEVEFLAFLASAATLDATRTNANKAYHSFIHSHIQKWIPDFSKKLYDNAKSPPYRKLAALLPTSIPPTV</sequence>
<proteinExistence type="predicted"/>
<dbReference type="InterPro" id="IPR020945">
    <property type="entry name" value="DMSO/NO3_reduct_chaperone"/>
</dbReference>
<dbReference type="InterPro" id="IPR036411">
    <property type="entry name" value="TorD-like_sf"/>
</dbReference>
<dbReference type="PANTHER" id="PTHR34227:SF1">
    <property type="entry name" value="DIMETHYL SULFOXIDE REDUCTASE CHAPERONE-RELATED"/>
    <property type="match status" value="1"/>
</dbReference>
<dbReference type="OrthoDB" id="9795302at2"/>
<evidence type="ECO:0000313" key="3">
    <source>
        <dbReference type="Proteomes" id="UP000246278"/>
    </source>
</evidence>
<dbReference type="Pfam" id="PF02613">
    <property type="entry name" value="Nitrate_red_del"/>
    <property type="match status" value="1"/>
</dbReference>